<evidence type="ECO:0000256" key="1">
    <source>
        <dbReference type="SAM" id="MobiDB-lite"/>
    </source>
</evidence>
<dbReference type="SUPFAM" id="SSF141371">
    <property type="entry name" value="PilZ domain-like"/>
    <property type="match status" value="1"/>
</dbReference>
<dbReference type="EMBL" id="CP002395">
    <property type="protein sequence ID" value="ADU13770.1"/>
    <property type="molecule type" value="Genomic_DNA"/>
</dbReference>
<proteinExistence type="predicted"/>
<name>E8RLV1_ASTEC</name>
<feature type="region of interest" description="Disordered" evidence="1">
    <location>
        <begin position="10"/>
        <end position="30"/>
    </location>
</feature>
<feature type="compositionally biased region" description="Polar residues" evidence="1">
    <location>
        <begin position="10"/>
        <end position="19"/>
    </location>
</feature>
<dbReference type="KEGG" id="aex:Astex_2111"/>
<dbReference type="HOGENOM" id="CLU_1583189_0_0_5"/>
<accession>E8RLV1</accession>
<sequence>MSVYYLNTTTARNAPNSMPGSHDRPPLASVTSPQAGVEVIQPFQQFQNRRAEPRFDCKAKGALLLVPGGAEVACEIVNQSASGAQVLVKDMPHKAGDLWLLDVSGQMVKFGSPVWTQPHKMGLRFSFAQKVDPNGARPPRVPEPVWKAWRRLAGLDIPPPEEDVFFLD</sequence>
<dbReference type="Proteomes" id="UP000001492">
    <property type="component" value="Chromosome 1"/>
</dbReference>
<evidence type="ECO:0000313" key="3">
    <source>
        <dbReference type="Proteomes" id="UP000001492"/>
    </source>
</evidence>
<reference evidence="3" key="1">
    <citation type="submission" date="2010-12" db="EMBL/GenBank/DDBJ databases">
        <title>Complete sequence of chromosome 1 of Asticcacaulis excentricus CB 48.</title>
        <authorList>
            <consortium name="US DOE Joint Genome Institute"/>
            <person name="Lucas S."/>
            <person name="Copeland A."/>
            <person name="Lapidus A."/>
            <person name="Cheng J.-F."/>
            <person name="Bruce D."/>
            <person name="Goodwin L."/>
            <person name="Pitluck S."/>
            <person name="Teshima H."/>
            <person name="Davenport K."/>
            <person name="Detter J.C."/>
            <person name="Han C."/>
            <person name="Tapia R."/>
            <person name="Land M."/>
            <person name="Hauser L."/>
            <person name="Jeffries C."/>
            <person name="Kyrpides N."/>
            <person name="Ivanova N."/>
            <person name="Ovchinnikova G."/>
            <person name="Brun Y.V."/>
            <person name="Woyke T."/>
        </authorList>
    </citation>
    <scope>NUCLEOTIDE SEQUENCE [LARGE SCALE GENOMIC DNA]</scope>
    <source>
        <strain evidence="3">ATCC 15261 / DSM 4724 / KCTC 12464 / NCIMB 9791 / VKM B-1370 / CB 48</strain>
    </source>
</reference>
<gene>
    <name evidence="2" type="ordered locus">Astex_2111</name>
</gene>
<evidence type="ECO:0000313" key="2">
    <source>
        <dbReference type="EMBL" id="ADU13770.1"/>
    </source>
</evidence>
<protein>
    <submittedName>
        <fullName evidence="2">Type IV pilus assembly PilZ</fullName>
    </submittedName>
</protein>
<keyword evidence="3" id="KW-1185">Reference proteome</keyword>
<dbReference type="AlphaFoldDB" id="E8RLV1"/>
<organism evidence="2 3">
    <name type="scientific">Asticcacaulis excentricus (strain ATCC 15261 / DSM 4724 / KCTC 12464 / NCIMB 9791 / VKM B-1370 / CB 48)</name>
    <dbReference type="NCBI Taxonomy" id="573065"/>
    <lineage>
        <taxon>Bacteria</taxon>
        <taxon>Pseudomonadati</taxon>
        <taxon>Pseudomonadota</taxon>
        <taxon>Alphaproteobacteria</taxon>
        <taxon>Caulobacterales</taxon>
        <taxon>Caulobacteraceae</taxon>
        <taxon>Asticcacaulis</taxon>
    </lineage>
</organism>